<gene>
    <name evidence="1" type="ORF">HJG63_012567</name>
</gene>
<name>A0A7J8EK60_ROUAE</name>
<protein>
    <submittedName>
        <fullName evidence="1">Uncharacterized protein</fullName>
    </submittedName>
</protein>
<organism evidence="1 2">
    <name type="scientific">Rousettus aegyptiacus</name>
    <name type="common">Egyptian fruit bat</name>
    <name type="synonym">Pteropus aegyptiacus</name>
    <dbReference type="NCBI Taxonomy" id="9407"/>
    <lineage>
        <taxon>Eukaryota</taxon>
        <taxon>Metazoa</taxon>
        <taxon>Chordata</taxon>
        <taxon>Craniata</taxon>
        <taxon>Vertebrata</taxon>
        <taxon>Euteleostomi</taxon>
        <taxon>Mammalia</taxon>
        <taxon>Eutheria</taxon>
        <taxon>Laurasiatheria</taxon>
        <taxon>Chiroptera</taxon>
        <taxon>Yinpterochiroptera</taxon>
        <taxon>Pteropodoidea</taxon>
        <taxon>Pteropodidae</taxon>
        <taxon>Rousettinae</taxon>
        <taxon>Rousettus</taxon>
    </lineage>
</organism>
<evidence type="ECO:0000313" key="1">
    <source>
        <dbReference type="EMBL" id="KAF6435844.1"/>
    </source>
</evidence>
<dbReference type="AlphaFoldDB" id="A0A7J8EK60"/>
<dbReference type="EMBL" id="JACASE010000009">
    <property type="protein sequence ID" value="KAF6435844.1"/>
    <property type="molecule type" value="Genomic_DNA"/>
</dbReference>
<proteinExistence type="predicted"/>
<sequence>MPTLLCLNRIVSSIICKIIIITTTTTTKELKDLFLENYKSLKKEIEKDTDKWKHIPCSWVGRINIIKMTILPKTIYRFNIISIKTPKAFFRARINNPKFYMGPQNTLNSLCSLEKEELSRRYHIT</sequence>
<comment type="caution">
    <text evidence="1">The sequence shown here is derived from an EMBL/GenBank/DDBJ whole genome shotgun (WGS) entry which is preliminary data.</text>
</comment>
<reference evidence="1 2" key="1">
    <citation type="journal article" date="2020" name="Nature">
        <title>Six reference-quality genomes reveal evolution of bat adaptations.</title>
        <authorList>
            <person name="Jebb D."/>
            <person name="Huang Z."/>
            <person name="Pippel M."/>
            <person name="Hughes G.M."/>
            <person name="Lavrichenko K."/>
            <person name="Devanna P."/>
            <person name="Winkler S."/>
            <person name="Jermiin L.S."/>
            <person name="Skirmuntt E.C."/>
            <person name="Katzourakis A."/>
            <person name="Burkitt-Gray L."/>
            <person name="Ray D.A."/>
            <person name="Sullivan K.A.M."/>
            <person name="Roscito J.G."/>
            <person name="Kirilenko B.M."/>
            <person name="Davalos L.M."/>
            <person name="Corthals A.P."/>
            <person name="Power M.L."/>
            <person name="Jones G."/>
            <person name="Ransome R.D."/>
            <person name="Dechmann D.K.N."/>
            <person name="Locatelli A.G."/>
            <person name="Puechmaille S.J."/>
            <person name="Fedrigo O."/>
            <person name="Jarvis E.D."/>
            <person name="Hiller M."/>
            <person name="Vernes S.C."/>
            <person name="Myers E.W."/>
            <person name="Teeling E.C."/>
        </authorList>
    </citation>
    <scope>NUCLEOTIDE SEQUENCE [LARGE SCALE GENOMIC DNA]</scope>
    <source>
        <strain evidence="1">MRouAeg1</strain>
        <tissue evidence="1">Muscle</tissue>
    </source>
</reference>
<evidence type="ECO:0000313" key="2">
    <source>
        <dbReference type="Proteomes" id="UP000593571"/>
    </source>
</evidence>
<dbReference type="Proteomes" id="UP000593571">
    <property type="component" value="Unassembled WGS sequence"/>
</dbReference>
<keyword evidence="2" id="KW-1185">Reference proteome</keyword>
<accession>A0A7J8EK60</accession>
<dbReference type="PANTHER" id="PTHR19446">
    <property type="entry name" value="REVERSE TRANSCRIPTASES"/>
    <property type="match status" value="1"/>
</dbReference>